<dbReference type="RefSeq" id="XP_030911158.1">
    <property type="nucleotide sequence ID" value="XM_031055298.1"/>
</dbReference>
<protein>
    <submittedName>
        <fullName evidence="3">Uncharacterized protein LOC115947658</fullName>
    </submittedName>
</protein>
<dbReference type="AlphaFoldDB" id="A0A8N5EI63"/>
<evidence type="ECO:0000256" key="1">
    <source>
        <dbReference type="SAM" id="Phobius"/>
    </source>
</evidence>
<proteinExistence type="predicted"/>
<keyword evidence="2" id="KW-1185">Reference proteome</keyword>
<evidence type="ECO:0000313" key="3">
    <source>
        <dbReference type="RefSeq" id="XP_030911158.1"/>
    </source>
</evidence>
<keyword evidence="1" id="KW-0472">Membrane</keyword>
<name>A0A8N5EI63_GEOFO</name>
<gene>
    <name evidence="3" type="primary">LOC115947658</name>
</gene>
<dbReference type="GeneID" id="115947658"/>
<keyword evidence="1" id="KW-1133">Transmembrane helix</keyword>
<reference evidence="3" key="1">
    <citation type="submission" date="2025-08" db="UniProtKB">
        <authorList>
            <consortium name="RefSeq"/>
        </authorList>
    </citation>
    <scope>IDENTIFICATION</scope>
</reference>
<organism evidence="2 3">
    <name type="scientific">Geospiza fortis</name>
    <name type="common">Medium ground-finch</name>
    <dbReference type="NCBI Taxonomy" id="48883"/>
    <lineage>
        <taxon>Eukaryota</taxon>
        <taxon>Metazoa</taxon>
        <taxon>Chordata</taxon>
        <taxon>Craniata</taxon>
        <taxon>Vertebrata</taxon>
        <taxon>Euteleostomi</taxon>
        <taxon>Archelosauria</taxon>
        <taxon>Archosauria</taxon>
        <taxon>Dinosauria</taxon>
        <taxon>Saurischia</taxon>
        <taxon>Theropoda</taxon>
        <taxon>Coelurosauria</taxon>
        <taxon>Aves</taxon>
        <taxon>Neognathae</taxon>
        <taxon>Neoaves</taxon>
        <taxon>Telluraves</taxon>
        <taxon>Australaves</taxon>
        <taxon>Passeriformes</taxon>
        <taxon>Thraupidae</taxon>
        <taxon>Geospiza</taxon>
    </lineage>
</organism>
<evidence type="ECO:0000313" key="2">
    <source>
        <dbReference type="Proteomes" id="UP000504602"/>
    </source>
</evidence>
<feature type="transmembrane region" description="Helical" evidence="1">
    <location>
        <begin position="272"/>
        <end position="295"/>
    </location>
</feature>
<accession>A0A8N5EI63</accession>
<sequence>MEPFSQSLWCLGSRSRPGASRGQACFSSSPAWELPGLCLCWAECDTVLDCVTPCAVQCVTLSWTVCDTLSCAVCVCSVFCTAHGTPCPVQSPCVTSCTACVHRVLYNPWNSMSCPSCVLHVHHVLSIPVLHVHHVLSIPVLHVHHVLSIPIFHPLSIPVPHVFSIPVPRVLPGSPGVTPELRLLLQSPSTQGPVEDKGSLQSRLGGVIGNLELAQVLTFNSLYSRCCSILSFRTTNFWGSPGVFTEQVCSVKLKDHVATLYKNHLAKQRPFFFLWLGTFETIPNIPVILAFIICVSRDSDALEM</sequence>
<dbReference type="Proteomes" id="UP000504602">
    <property type="component" value="Unplaced"/>
</dbReference>
<keyword evidence="1" id="KW-0812">Transmembrane</keyword>